<organism evidence="2 3">
    <name type="scientific">Diabrotica balteata</name>
    <name type="common">Banded cucumber beetle</name>
    <dbReference type="NCBI Taxonomy" id="107213"/>
    <lineage>
        <taxon>Eukaryota</taxon>
        <taxon>Metazoa</taxon>
        <taxon>Ecdysozoa</taxon>
        <taxon>Arthropoda</taxon>
        <taxon>Hexapoda</taxon>
        <taxon>Insecta</taxon>
        <taxon>Pterygota</taxon>
        <taxon>Neoptera</taxon>
        <taxon>Endopterygota</taxon>
        <taxon>Coleoptera</taxon>
        <taxon>Polyphaga</taxon>
        <taxon>Cucujiformia</taxon>
        <taxon>Chrysomeloidea</taxon>
        <taxon>Chrysomelidae</taxon>
        <taxon>Galerucinae</taxon>
        <taxon>Diabroticina</taxon>
        <taxon>Diabroticites</taxon>
        <taxon>Diabrotica</taxon>
    </lineage>
</organism>
<keyword evidence="3" id="KW-1185">Reference proteome</keyword>
<gene>
    <name evidence="2" type="ORF">DIABBA_LOCUS4923</name>
</gene>
<dbReference type="PANTHER" id="PTHR10773">
    <property type="entry name" value="DNA-DIRECTED RNA POLYMERASES I, II, AND III SUBUNIT RPABC2"/>
    <property type="match status" value="1"/>
</dbReference>
<evidence type="ECO:0000313" key="2">
    <source>
        <dbReference type="EMBL" id="CAG9831322.1"/>
    </source>
</evidence>
<dbReference type="Proteomes" id="UP001153709">
    <property type="component" value="Chromosome 3"/>
</dbReference>
<accession>A0A9N9XD66</accession>
<protein>
    <submittedName>
        <fullName evidence="2">Uncharacterized protein</fullName>
    </submittedName>
</protein>
<sequence>MKDKRGRLASYNKTPDKLVQKVEKHIESFPTMESHYCRKSSNRLYLDPNLSISKMFKLYVEQYKSREKAHMDQCEMTSCDKYKTKTINKEDYKQHLQRRDEAVKAKKSDKLRSAEEKTF</sequence>
<dbReference type="OrthoDB" id="6772146at2759"/>
<dbReference type="AlphaFoldDB" id="A0A9N9XD66"/>
<reference evidence="2" key="1">
    <citation type="submission" date="2022-01" db="EMBL/GenBank/DDBJ databases">
        <authorList>
            <person name="King R."/>
        </authorList>
    </citation>
    <scope>NUCLEOTIDE SEQUENCE</scope>
</reference>
<evidence type="ECO:0000313" key="3">
    <source>
        <dbReference type="Proteomes" id="UP001153709"/>
    </source>
</evidence>
<dbReference type="PANTHER" id="PTHR10773:SF19">
    <property type="match status" value="1"/>
</dbReference>
<feature type="region of interest" description="Disordered" evidence="1">
    <location>
        <begin position="93"/>
        <end position="119"/>
    </location>
</feature>
<evidence type="ECO:0000256" key="1">
    <source>
        <dbReference type="SAM" id="MobiDB-lite"/>
    </source>
</evidence>
<dbReference type="EMBL" id="OU898278">
    <property type="protein sequence ID" value="CAG9831322.1"/>
    <property type="molecule type" value="Genomic_DNA"/>
</dbReference>
<name>A0A9N9XD66_DIABA</name>
<proteinExistence type="predicted"/>